<dbReference type="PANTHER" id="PTHR35394">
    <property type="entry name" value="DUF3176 DOMAIN-CONTAINING PROTEIN"/>
    <property type="match status" value="1"/>
</dbReference>
<dbReference type="OrthoDB" id="5376804at2759"/>
<dbReference type="Pfam" id="PF11374">
    <property type="entry name" value="DUF3176"/>
    <property type="match status" value="1"/>
</dbReference>
<dbReference type="InterPro" id="IPR021514">
    <property type="entry name" value="DUF3176"/>
</dbReference>
<dbReference type="Proteomes" id="UP000504636">
    <property type="component" value="Unplaced"/>
</dbReference>
<keyword evidence="1" id="KW-0812">Transmembrane</keyword>
<feature type="transmembrane region" description="Helical" evidence="1">
    <location>
        <begin position="6"/>
        <end position="27"/>
    </location>
</feature>
<dbReference type="PANTHER" id="PTHR35394:SF5">
    <property type="entry name" value="DUF3176 DOMAIN-CONTAINING PROTEIN"/>
    <property type="match status" value="1"/>
</dbReference>
<evidence type="ECO:0000256" key="1">
    <source>
        <dbReference type="SAM" id="Phobius"/>
    </source>
</evidence>
<name>A0A6A6Y0E3_9PEZI</name>
<evidence type="ECO:0000313" key="3">
    <source>
        <dbReference type="Proteomes" id="UP000504636"/>
    </source>
</evidence>
<evidence type="ECO:0000313" key="4">
    <source>
        <dbReference type="RefSeq" id="XP_033568982.1"/>
    </source>
</evidence>
<reference evidence="4" key="3">
    <citation type="submission" date="2025-04" db="UniProtKB">
        <authorList>
            <consortium name="RefSeq"/>
        </authorList>
    </citation>
    <scope>IDENTIFICATION</scope>
    <source>
        <strain evidence="4">CBS 304.34</strain>
    </source>
</reference>
<evidence type="ECO:0000313" key="2">
    <source>
        <dbReference type="EMBL" id="KAF2802018.1"/>
    </source>
</evidence>
<proteinExistence type="predicted"/>
<protein>
    <submittedName>
        <fullName evidence="2 4">Uncharacterized protein</fullName>
    </submittedName>
</protein>
<organism evidence="2">
    <name type="scientific">Mytilinidion resinicola</name>
    <dbReference type="NCBI Taxonomy" id="574789"/>
    <lineage>
        <taxon>Eukaryota</taxon>
        <taxon>Fungi</taxon>
        <taxon>Dikarya</taxon>
        <taxon>Ascomycota</taxon>
        <taxon>Pezizomycotina</taxon>
        <taxon>Dothideomycetes</taxon>
        <taxon>Pleosporomycetidae</taxon>
        <taxon>Mytilinidiales</taxon>
        <taxon>Mytilinidiaceae</taxon>
        <taxon>Mytilinidion</taxon>
    </lineage>
</organism>
<dbReference type="GeneID" id="54458112"/>
<accession>A0A6A6Y0E3</accession>
<reference evidence="2 4" key="1">
    <citation type="journal article" date="2020" name="Stud. Mycol.">
        <title>101 Dothideomycetes genomes: a test case for predicting lifestyles and emergence of pathogens.</title>
        <authorList>
            <person name="Haridas S."/>
            <person name="Albert R."/>
            <person name="Binder M."/>
            <person name="Bloem J."/>
            <person name="Labutti K."/>
            <person name="Salamov A."/>
            <person name="Andreopoulos B."/>
            <person name="Baker S."/>
            <person name="Barry K."/>
            <person name="Bills G."/>
            <person name="Bluhm B."/>
            <person name="Cannon C."/>
            <person name="Castanera R."/>
            <person name="Culley D."/>
            <person name="Daum C."/>
            <person name="Ezra D."/>
            <person name="Gonzalez J."/>
            <person name="Henrissat B."/>
            <person name="Kuo A."/>
            <person name="Liang C."/>
            <person name="Lipzen A."/>
            <person name="Lutzoni F."/>
            <person name="Magnuson J."/>
            <person name="Mondo S."/>
            <person name="Nolan M."/>
            <person name="Ohm R."/>
            <person name="Pangilinan J."/>
            <person name="Park H.-J."/>
            <person name="Ramirez L."/>
            <person name="Alfaro M."/>
            <person name="Sun H."/>
            <person name="Tritt A."/>
            <person name="Yoshinaga Y."/>
            <person name="Zwiers L.-H."/>
            <person name="Turgeon B."/>
            <person name="Goodwin S."/>
            <person name="Spatafora J."/>
            <person name="Crous P."/>
            <person name="Grigoriev I."/>
        </authorList>
    </citation>
    <scope>NUCLEOTIDE SEQUENCE</scope>
    <source>
        <strain evidence="2 4">CBS 304.34</strain>
    </source>
</reference>
<sequence length="184" mass="20521">MSWWWWWEIGAAMLGTVSMLLIIAVLFKVQNKPLQDWTLPIQPNSLIAVFTTIGRTAIMVPIASCIAQLKWQHFDHRARQLNHLRLFDDASRGPWGAVTMVYGVRCQALLASTLALVTVLGLGIEPSAQQILNFSHRVTLLKNASAEIGIADSYFSEAYKVNDTVEDVWAMQNHILGGITGNVF</sequence>
<dbReference type="AlphaFoldDB" id="A0A6A6Y0E3"/>
<keyword evidence="1" id="KW-0472">Membrane</keyword>
<dbReference type="EMBL" id="MU003726">
    <property type="protein sequence ID" value="KAF2802018.1"/>
    <property type="molecule type" value="Genomic_DNA"/>
</dbReference>
<reference evidence="4" key="2">
    <citation type="submission" date="2020-04" db="EMBL/GenBank/DDBJ databases">
        <authorList>
            <consortium name="NCBI Genome Project"/>
        </authorList>
    </citation>
    <scope>NUCLEOTIDE SEQUENCE</scope>
    <source>
        <strain evidence="4">CBS 304.34</strain>
    </source>
</reference>
<gene>
    <name evidence="2 4" type="ORF">BDZ99DRAFT_429256</name>
</gene>
<keyword evidence="1" id="KW-1133">Transmembrane helix</keyword>
<keyword evidence="3" id="KW-1185">Reference proteome</keyword>
<dbReference type="RefSeq" id="XP_033568982.1">
    <property type="nucleotide sequence ID" value="XM_033717219.1"/>
</dbReference>